<dbReference type="InterPro" id="IPR008863">
    <property type="entry name" value="Toxic_anion-R_TelA"/>
</dbReference>
<dbReference type="Proteomes" id="UP000824175">
    <property type="component" value="Unassembled WGS sequence"/>
</dbReference>
<organism evidence="3 4">
    <name type="scientific">Candidatus Fimiplasma intestinipullorum</name>
    <dbReference type="NCBI Taxonomy" id="2840825"/>
    <lineage>
        <taxon>Bacteria</taxon>
        <taxon>Bacillati</taxon>
        <taxon>Bacillota</taxon>
        <taxon>Clostridia</taxon>
        <taxon>Eubacteriales</taxon>
        <taxon>Candidatus Fimiplasma</taxon>
    </lineage>
</organism>
<comment type="caution">
    <text evidence="3">The sequence shown here is derived from an EMBL/GenBank/DDBJ whole genome shotgun (WGS) entry which is preliminary data.</text>
</comment>
<name>A0A9D1L023_9FIRM</name>
<dbReference type="AlphaFoldDB" id="A0A9D1L023"/>
<reference evidence="3" key="1">
    <citation type="submission" date="2020-10" db="EMBL/GenBank/DDBJ databases">
        <authorList>
            <person name="Gilroy R."/>
        </authorList>
    </citation>
    <scope>NUCLEOTIDE SEQUENCE</scope>
    <source>
        <strain evidence="3">CHK195-11698</strain>
    </source>
</reference>
<protein>
    <submittedName>
        <fullName evidence="3">Toxic anion resistance protein</fullName>
    </submittedName>
</protein>
<feature type="coiled-coil region" evidence="2">
    <location>
        <begin position="119"/>
        <end position="146"/>
    </location>
</feature>
<evidence type="ECO:0000256" key="1">
    <source>
        <dbReference type="ARBA" id="ARBA00005541"/>
    </source>
</evidence>
<evidence type="ECO:0000256" key="2">
    <source>
        <dbReference type="SAM" id="Coils"/>
    </source>
</evidence>
<accession>A0A9D1L023</accession>
<proteinExistence type="inferred from homology"/>
<dbReference type="Pfam" id="PF05816">
    <property type="entry name" value="TelA"/>
    <property type="match status" value="1"/>
</dbReference>
<evidence type="ECO:0000313" key="4">
    <source>
        <dbReference type="Proteomes" id="UP000824175"/>
    </source>
</evidence>
<dbReference type="PANTHER" id="PTHR38432:SF1">
    <property type="entry name" value="TELA-LIKE PROTEIN SAOUHSC_01408"/>
    <property type="match status" value="1"/>
</dbReference>
<feature type="non-terminal residue" evidence="3">
    <location>
        <position position="172"/>
    </location>
</feature>
<reference evidence="3" key="2">
    <citation type="journal article" date="2021" name="PeerJ">
        <title>Extensive microbial diversity within the chicken gut microbiome revealed by metagenomics and culture.</title>
        <authorList>
            <person name="Gilroy R."/>
            <person name="Ravi A."/>
            <person name="Getino M."/>
            <person name="Pursley I."/>
            <person name="Horton D.L."/>
            <person name="Alikhan N.F."/>
            <person name="Baker D."/>
            <person name="Gharbi K."/>
            <person name="Hall N."/>
            <person name="Watson M."/>
            <person name="Adriaenssens E.M."/>
            <person name="Foster-Nyarko E."/>
            <person name="Jarju S."/>
            <person name="Secka A."/>
            <person name="Antonio M."/>
            <person name="Oren A."/>
            <person name="Chaudhuri R.R."/>
            <person name="La Ragione R."/>
            <person name="Hildebrand F."/>
            <person name="Pallen M.J."/>
        </authorList>
    </citation>
    <scope>NUCLEOTIDE SEQUENCE</scope>
    <source>
        <strain evidence="3">CHK195-11698</strain>
    </source>
</reference>
<sequence>MEQKAEQTISLTLNPFAEEKANQVDTKAIEKEEIVTEQQLTDEEKKMVDDFVKQIDLNNSELVLQYGAAAQTKMANFSETTLNSVRTKDLGEVGQLMTDLINELKSIDTEEEKGGFSFFRKAKDKVSNLKTKYEKAETNVDHITEVLEGHQIQLMKDIALLDEMYEMNLNHF</sequence>
<dbReference type="PANTHER" id="PTHR38432">
    <property type="entry name" value="TELA-LIKE PROTEIN SAOUHSC_01408"/>
    <property type="match status" value="1"/>
</dbReference>
<dbReference type="EMBL" id="DVMJ01000040">
    <property type="protein sequence ID" value="HIU13329.1"/>
    <property type="molecule type" value="Genomic_DNA"/>
</dbReference>
<gene>
    <name evidence="3" type="ORF">IAD15_04595</name>
</gene>
<comment type="similarity">
    <text evidence="1">Belongs to the TelA family.</text>
</comment>
<evidence type="ECO:0000313" key="3">
    <source>
        <dbReference type="EMBL" id="HIU13329.1"/>
    </source>
</evidence>
<keyword evidence="2" id="KW-0175">Coiled coil</keyword>